<accession>A0A9Q3KLR4</accession>
<name>A0A9Q3KLR4_9BASI</name>
<evidence type="ECO:0000313" key="2">
    <source>
        <dbReference type="EMBL" id="MBW0582032.1"/>
    </source>
</evidence>
<keyword evidence="3" id="KW-1185">Reference proteome</keyword>
<feature type="region of interest" description="Disordered" evidence="1">
    <location>
        <begin position="66"/>
        <end position="97"/>
    </location>
</feature>
<dbReference type="AlphaFoldDB" id="A0A9Q3KLR4"/>
<dbReference type="Proteomes" id="UP000765509">
    <property type="component" value="Unassembled WGS sequence"/>
</dbReference>
<proteinExistence type="predicted"/>
<dbReference type="EMBL" id="AVOT02111478">
    <property type="protein sequence ID" value="MBW0582032.1"/>
    <property type="molecule type" value="Genomic_DNA"/>
</dbReference>
<comment type="caution">
    <text evidence="2">The sequence shown here is derived from an EMBL/GenBank/DDBJ whole genome shotgun (WGS) entry which is preliminary data.</text>
</comment>
<feature type="compositionally biased region" description="Polar residues" evidence="1">
    <location>
        <begin position="69"/>
        <end position="91"/>
    </location>
</feature>
<sequence>MDNKRFNLASHWAELGASCQRICLKEIELKDFMVITKGWNHTRKFILLEARANRIRENQATIQAKEEQLTQTGPTKITSGSQGEGQISSPVASHHSETNKIQGEKQELFQSKEERVIPNDPEVVGFGERSAQEPEVVVNHSRISSPININITATQIENNAVSPESNLNRGALWLQMSQYAEQTQKQFEELEASPERMEELTASIDKIAKTLQEGHAQLSKAFEETNKRLNIVFEEQHHRRRDRDFLDHNINKLFNFYHNMKPQPQGYVMDNPYHPDDIKPYAMLGNKARSPPQYRDGDNMSFSEKEALKQLPEASRWPKFSLTGEYDHMELIDYIDGLFIDLPSCHNHEFDPPP</sequence>
<evidence type="ECO:0000313" key="3">
    <source>
        <dbReference type="Proteomes" id="UP000765509"/>
    </source>
</evidence>
<evidence type="ECO:0000256" key="1">
    <source>
        <dbReference type="SAM" id="MobiDB-lite"/>
    </source>
</evidence>
<protein>
    <submittedName>
        <fullName evidence="2">Uncharacterized protein</fullName>
    </submittedName>
</protein>
<gene>
    <name evidence="2" type="ORF">O181_121747</name>
</gene>
<organism evidence="2 3">
    <name type="scientific">Austropuccinia psidii MF-1</name>
    <dbReference type="NCBI Taxonomy" id="1389203"/>
    <lineage>
        <taxon>Eukaryota</taxon>
        <taxon>Fungi</taxon>
        <taxon>Dikarya</taxon>
        <taxon>Basidiomycota</taxon>
        <taxon>Pucciniomycotina</taxon>
        <taxon>Pucciniomycetes</taxon>
        <taxon>Pucciniales</taxon>
        <taxon>Sphaerophragmiaceae</taxon>
        <taxon>Austropuccinia</taxon>
    </lineage>
</organism>
<reference evidence="2" key="1">
    <citation type="submission" date="2021-03" db="EMBL/GenBank/DDBJ databases">
        <title>Draft genome sequence of rust myrtle Austropuccinia psidii MF-1, a brazilian biotype.</title>
        <authorList>
            <person name="Quecine M.C."/>
            <person name="Pachon D.M.R."/>
            <person name="Bonatelli M.L."/>
            <person name="Correr F.H."/>
            <person name="Franceschini L.M."/>
            <person name="Leite T.F."/>
            <person name="Margarido G.R.A."/>
            <person name="Almeida C.A."/>
            <person name="Ferrarezi J.A."/>
            <person name="Labate C.A."/>
        </authorList>
    </citation>
    <scope>NUCLEOTIDE SEQUENCE</scope>
    <source>
        <strain evidence="2">MF-1</strain>
    </source>
</reference>